<comment type="subcellular location">
    <subcellularLocation>
        <location evidence="7">Cytoplasm</location>
    </subcellularLocation>
</comment>
<protein>
    <recommendedName>
        <fullName evidence="7">Methionine--tRNA ligase</fullName>
        <ecNumber evidence="7">6.1.1.10</ecNumber>
    </recommendedName>
    <alternativeName>
        <fullName evidence="7">Methionyl-tRNA synthetase</fullName>
        <shortName evidence="7">MetRS</shortName>
    </alternativeName>
</protein>
<evidence type="ECO:0000256" key="6">
    <source>
        <dbReference type="ARBA" id="ARBA00023146"/>
    </source>
</evidence>
<feature type="short sequence motif" description="'HIGH' region" evidence="7">
    <location>
        <begin position="12"/>
        <end position="22"/>
    </location>
</feature>
<dbReference type="Gene3D" id="3.40.50.620">
    <property type="entry name" value="HUPs"/>
    <property type="match status" value="1"/>
</dbReference>
<dbReference type="EMBL" id="VZRA01000003">
    <property type="protein sequence ID" value="KAB0669784.1"/>
    <property type="molecule type" value="Genomic_DNA"/>
</dbReference>
<evidence type="ECO:0000256" key="7">
    <source>
        <dbReference type="HAMAP-Rule" id="MF_01228"/>
    </source>
</evidence>
<evidence type="ECO:0000256" key="2">
    <source>
        <dbReference type="ARBA" id="ARBA00022598"/>
    </source>
</evidence>
<keyword evidence="2 7" id="KW-0436">Ligase</keyword>
<dbReference type="NCBIfam" id="TIGR00398">
    <property type="entry name" value="metG"/>
    <property type="match status" value="1"/>
</dbReference>
<dbReference type="CDD" id="cd00814">
    <property type="entry name" value="MetRS_core"/>
    <property type="match status" value="1"/>
</dbReference>
<comment type="similarity">
    <text evidence="7">Belongs to the class-I aminoacyl-tRNA synthetase family. MetG type 2A subfamily.</text>
</comment>
<gene>
    <name evidence="7 10" type="primary">metG</name>
    <name evidence="10" type="ORF">F6V30_13400</name>
</gene>
<dbReference type="NCBIfam" id="NF008900">
    <property type="entry name" value="PRK12267.1"/>
    <property type="match status" value="1"/>
</dbReference>
<comment type="caution">
    <text evidence="10">The sequence shown here is derived from an EMBL/GenBank/DDBJ whole genome shotgun (WGS) entry which is preliminary data.</text>
</comment>
<accession>A0ABQ6TMT6</accession>
<evidence type="ECO:0000256" key="5">
    <source>
        <dbReference type="ARBA" id="ARBA00022917"/>
    </source>
</evidence>
<dbReference type="Pfam" id="PF19303">
    <property type="entry name" value="Anticodon_3"/>
    <property type="match status" value="1"/>
</dbReference>
<dbReference type="Gene3D" id="1.10.730.10">
    <property type="entry name" value="Isoleucyl-tRNA Synthetase, Domain 1"/>
    <property type="match status" value="1"/>
</dbReference>
<keyword evidence="3 7" id="KW-0547">Nucleotide-binding</keyword>
<proteinExistence type="inferred from homology"/>
<organism evidence="10 11">
    <name type="scientific">Oryzomonas sagensis</name>
    <dbReference type="NCBI Taxonomy" id="2603857"/>
    <lineage>
        <taxon>Bacteria</taxon>
        <taxon>Pseudomonadati</taxon>
        <taxon>Thermodesulfobacteriota</taxon>
        <taxon>Desulfuromonadia</taxon>
        <taxon>Geobacterales</taxon>
        <taxon>Geobacteraceae</taxon>
        <taxon>Oryzomonas</taxon>
    </lineage>
</organism>
<dbReference type="InterPro" id="IPR009080">
    <property type="entry name" value="tRNAsynth_Ia_anticodon-bd"/>
</dbReference>
<keyword evidence="7" id="KW-0479">Metal-binding</keyword>
<evidence type="ECO:0000256" key="4">
    <source>
        <dbReference type="ARBA" id="ARBA00022840"/>
    </source>
</evidence>
<feature type="domain" description="Methionyl/Leucyl tRNA synthetase" evidence="8">
    <location>
        <begin position="155"/>
        <end position="358"/>
    </location>
</feature>
<evidence type="ECO:0000259" key="8">
    <source>
        <dbReference type="Pfam" id="PF09334"/>
    </source>
</evidence>
<dbReference type="InterPro" id="IPR015413">
    <property type="entry name" value="Methionyl/Leucyl_tRNA_Synth"/>
</dbReference>
<comment type="cofactor">
    <cofactor evidence="7">
        <name>Zn(2+)</name>
        <dbReference type="ChEBI" id="CHEBI:29105"/>
    </cofactor>
    <text evidence="7">Binds 1 zinc ion per subunit.</text>
</comment>
<feature type="binding site" evidence="7">
    <location>
        <position position="144"/>
    </location>
    <ligand>
        <name>Zn(2+)</name>
        <dbReference type="ChEBI" id="CHEBI:29105"/>
    </ligand>
</feature>
<reference evidence="10 11" key="1">
    <citation type="journal article" date="2020" name="Microorganisms">
        <title>Description of Three Novel Members in the Family Geobacteraceae, Oryzomonas japonicum gen. nov., sp. nov., Oryzomonas sagensis sp. nov., and Oryzomonas ruber sp. nov.</title>
        <authorList>
            <person name="Xu Z."/>
            <person name="Masuda Y."/>
            <person name="Hayakawa C."/>
            <person name="Ushijima N."/>
            <person name="Kawano K."/>
            <person name="Shiratori Y."/>
            <person name="Senoo K."/>
            <person name="Itoh H."/>
        </authorList>
    </citation>
    <scope>NUCLEOTIDE SEQUENCE [LARGE SCALE GENOMIC DNA]</scope>
    <source>
        <strain evidence="10 11">Red100</strain>
    </source>
</reference>
<comment type="caution">
    <text evidence="7">Lacks conserved residue(s) required for the propagation of feature annotation.</text>
</comment>
<dbReference type="Pfam" id="PF09334">
    <property type="entry name" value="tRNA-synt_1g"/>
    <property type="match status" value="2"/>
</dbReference>
<feature type="binding site" evidence="7">
    <location>
        <position position="127"/>
    </location>
    <ligand>
        <name>Zn(2+)</name>
        <dbReference type="ChEBI" id="CHEBI:29105"/>
    </ligand>
</feature>
<dbReference type="InterPro" id="IPR041872">
    <property type="entry name" value="Anticodon_Met"/>
</dbReference>
<keyword evidence="7" id="KW-0963">Cytoplasm</keyword>
<feature type="binding site" evidence="7">
    <location>
        <position position="130"/>
    </location>
    <ligand>
        <name>Zn(2+)</name>
        <dbReference type="ChEBI" id="CHEBI:29105"/>
    </ligand>
</feature>
<dbReference type="InterPro" id="IPR014729">
    <property type="entry name" value="Rossmann-like_a/b/a_fold"/>
</dbReference>
<comment type="subunit">
    <text evidence="7">Monomer.</text>
</comment>
<comment type="function">
    <text evidence="1 7">Is required not only for elongation of protein synthesis but also for the initiation of all mRNA translation through initiator tRNA(fMet) aminoacylation.</text>
</comment>
<sequence length="506" mass="57474">MKPTFYLTTPIYYVNDVPHIGHAYTTVAADVLARYKRLMGYDVYFLTGSDEHGQKVEKAATTAGETPLELADRVVKRFQALWERLGISNNDFIRTTQERHKKGVSHIFKDLLEKGDIYLGEYEDWYCTPCETFWTETQLIDGRCPDCNRPVEKLKEESYFFRMSKYQDQLLAYIDSHPDFIQPKSKRNEIISFVKEGLRDLSVSRTTFTWGIPVPGNDKHIVYVWFDALTNYITALGYPEATEDYQRFWPVNVHLIGKDILRFHAVYWPTFLMAAGLPLPEKVFAHGWWTIEGQKMSKSLQNVVEPNMLIDKYGVDAVRYFLLREVPFGLDGDFSHPALVQRINSDLANDLGNLLSRSTAMAVKYFNGILPAPGELNASDLALKRRTEEMIVTMETCMNDLAFSKALQAIWEVISAGNKYIDESAPWTLAKDPALKGRLATVMYCLLESQRIVHIILTAFLPATAKKALASLGCGEEKELAGLTWGGLKEGTVITKTEALFPRIEG</sequence>
<keyword evidence="5 7" id="KW-0648">Protein biosynthesis</keyword>
<dbReference type="CDD" id="cd07957">
    <property type="entry name" value="Anticodon_Ia_Met"/>
    <property type="match status" value="1"/>
</dbReference>
<evidence type="ECO:0000256" key="3">
    <source>
        <dbReference type="ARBA" id="ARBA00022741"/>
    </source>
</evidence>
<dbReference type="RefSeq" id="WP_151157444.1">
    <property type="nucleotide sequence ID" value="NZ_VZRA01000003.1"/>
</dbReference>
<dbReference type="SUPFAM" id="SSF52374">
    <property type="entry name" value="Nucleotidylyl transferase"/>
    <property type="match status" value="1"/>
</dbReference>
<evidence type="ECO:0000256" key="1">
    <source>
        <dbReference type="ARBA" id="ARBA00003314"/>
    </source>
</evidence>
<dbReference type="PANTHER" id="PTHR43326:SF1">
    <property type="entry name" value="METHIONINE--TRNA LIGASE, MITOCHONDRIAL"/>
    <property type="match status" value="1"/>
</dbReference>
<keyword evidence="6 7" id="KW-0030">Aminoacyl-tRNA synthetase</keyword>
<dbReference type="HAMAP" id="MF_01228">
    <property type="entry name" value="Met_tRNA_synth_type2"/>
    <property type="match status" value="1"/>
</dbReference>
<keyword evidence="4 7" id="KW-0067">ATP-binding</keyword>
<evidence type="ECO:0000313" key="10">
    <source>
        <dbReference type="EMBL" id="KAB0669784.1"/>
    </source>
</evidence>
<feature type="short sequence motif" description="'KMSKS' region" evidence="7">
    <location>
        <begin position="295"/>
        <end position="299"/>
    </location>
</feature>
<dbReference type="Proteomes" id="UP000798046">
    <property type="component" value="Unassembled WGS sequence"/>
</dbReference>
<name>A0ABQ6TMT6_9BACT</name>
<feature type="domain" description="Methionyl/Leucyl tRNA synthetase" evidence="8">
    <location>
        <begin position="6"/>
        <end position="149"/>
    </location>
</feature>
<dbReference type="Gene3D" id="2.170.220.10">
    <property type="match status" value="1"/>
</dbReference>
<dbReference type="InterPro" id="IPR033911">
    <property type="entry name" value="MetRS_core"/>
</dbReference>
<feature type="domain" description="Methionyl-tRNA synthetase anticodon-binding" evidence="9">
    <location>
        <begin position="371"/>
        <end position="505"/>
    </location>
</feature>
<keyword evidence="11" id="KW-1185">Reference proteome</keyword>
<dbReference type="PANTHER" id="PTHR43326">
    <property type="entry name" value="METHIONYL-TRNA SYNTHETASE"/>
    <property type="match status" value="1"/>
</dbReference>
<dbReference type="PRINTS" id="PR01041">
    <property type="entry name" value="TRNASYNTHMET"/>
</dbReference>
<feature type="binding site" evidence="7">
    <location>
        <position position="147"/>
    </location>
    <ligand>
        <name>Zn(2+)</name>
        <dbReference type="ChEBI" id="CHEBI:29105"/>
    </ligand>
</feature>
<comment type="catalytic activity">
    <reaction evidence="7">
        <text>tRNA(Met) + L-methionine + ATP = L-methionyl-tRNA(Met) + AMP + diphosphate</text>
        <dbReference type="Rhea" id="RHEA:13481"/>
        <dbReference type="Rhea" id="RHEA-COMP:9667"/>
        <dbReference type="Rhea" id="RHEA-COMP:9698"/>
        <dbReference type="ChEBI" id="CHEBI:30616"/>
        <dbReference type="ChEBI" id="CHEBI:33019"/>
        <dbReference type="ChEBI" id="CHEBI:57844"/>
        <dbReference type="ChEBI" id="CHEBI:78442"/>
        <dbReference type="ChEBI" id="CHEBI:78530"/>
        <dbReference type="ChEBI" id="CHEBI:456215"/>
        <dbReference type="EC" id="6.1.1.10"/>
    </reaction>
</comment>
<dbReference type="GO" id="GO:0004825">
    <property type="term" value="F:methionine-tRNA ligase activity"/>
    <property type="evidence" value="ECO:0007669"/>
    <property type="project" value="UniProtKB-EC"/>
</dbReference>
<dbReference type="InterPro" id="IPR014758">
    <property type="entry name" value="Met-tRNA_synth"/>
</dbReference>
<dbReference type="InterPro" id="IPR023457">
    <property type="entry name" value="Met-tRNA_synth_2"/>
</dbReference>
<evidence type="ECO:0000259" key="9">
    <source>
        <dbReference type="Pfam" id="PF19303"/>
    </source>
</evidence>
<evidence type="ECO:0000313" key="11">
    <source>
        <dbReference type="Proteomes" id="UP000798046"/>
    </source>
</evidence>
<keyword evidence="7" id="KW-0862">Zinc</keyword>
<dbReference type="EC" id="6.1.1.10" evidence="7"/>
<dbReference type="SUPFAM" id="SSF47323">
    <property type="entry name" value="Anticodon-binding domain of a subclass of class I aminoacyl-tRNA synthetases"/>
    <property type="match status" value="1"/>
</dbReference>